<evidence type="ECO:0000313" key="2">
    <source>
        <dbReference type="Proteomes" id="UP001057291"/>
    </source>
</evidence>
<evidence type="ECO:0000313" key="1">
    <source>
        <dbReference type="EMBL" id="GIM46415.1"/>
    </source>
</evidence>
<protein>
    <recommendedName>
        <fullName evidence="3">DUF1259 domain-containing protein</fullName>
    </recommendedName>
</protein>
<accession>A0AAV4LEY2</accession>
<keyword evidence="2" id="KW-1185">Reference proteome</keyword>
<evidence type="ECO:0008006" key="3">
    <source>
        <dbReference type="Google" id="ProtNLM"/>
    </source>
</evidence>
<comment type="caution">
    <text evidence="1">The sequence shown here is derived from an EMBL/GenBank/DDBJ whole genome shotgun (WGS) entry which is preliminary data.</text>
</comment>
<name>A0AAV4LEY2_9BACL</name>
<sequence>MQREINPFVSKLRQHGIKVTALHNHWLFEKPRLMFIHFESIDHPLAFARKVRDALSVLTNQSVDP</sequence>
<proteinExistence type="predicted"/>
<organism evidence="1 2">
    <name type="scientific">Collibacillus ludicampi</name>
    <dbReference type="NCBI Taxonomy" id="2771369"/>
    <lineage>
        <taxon>Bacteria</taxon>
        <taxon>Bacillati</taxon>
        <taxon>Bacillota</taxon>
        <taxon>Bacilli</taxon>
        <taxon>Bacillales</taxon>
        <taxon>Alicyclobacillaceae</taxon>
        <taxon>Collibacillus</taxon>
    </lineage>
</organism>
<dbReference type="EMBL" id="BOQE01000001">
    <property type="protein sequence ID" value="GIM46415.1"/>
    <property type="molecule type" value="Genomic_DNA"/>
</dbReference>
<dbReference type="InterPro" id="IPR011094">
    <property type="entry name" value="Uncharacterised_LppY/LpqO"/>
</dbReference>
<gene>
    <name evidence="1" type="ORF">DNHGIG_19640</name>
</gene>
<dbReference type="AlphaFoldDB" id="A0AAV4LEY2"/>
<dbReference type="Proteomes" id="UP001057291">
    <property type="component" value="Unassembled WGS sequence"/>
</dbReference>
<reference evidence="1" key="1">
    <citation type="journal article" date="2023" name="Int. J. Syst. Evol. Microbiol.">
        <title>Collibacillus ludicampi gen. nov., sp. nov., a new soil bacterium of the family Alicyclobacillaceae.</title>
        <authorList>
            <person name="Jojima T."/>
            <person name="Ioku Y."/>
            <person name="Fukuta Y."/>
            <person name="Shirasaka N."/>
            <person name="Matsumura Y."/>
            <person name="Mori M."/>
        </authorList>
    </citation>
    <scope>NUCLEOTIDE SEQUENCE</scope>
    <source>
        <strain evidence="1">TP075</strain>
    </source>
</reference>
<dbReference type="Pfam" id="PF07485">
    <property type="entry name" value="DUF1529"/>
    <property type="match status" value="1"/>
</dbReference>